<dbReference type="InterPro" id="IPR003838">
    <property type="entry name" value="ABC3_permease_C"/>
</dbReference>
<keyword evidence="4 6" id="KW-1133">Transmembrane helix</keyword>
<evidence type="ECO:0000256" key="4">
    <source>
        <dbReference type="ARBA" id="ARBA00022989"/>
    </source>
</evidence>
<dbReference type="AlphaFoldDB" id="A0A9D2VXQ8"/>
<comment type="caution">
    <text evidence="9">The sequence shown here is derived from an EMBL/GenBank/DDBJ whole genome shotgun (WGS) entry which is preliminary data.</text>
</comment>
<dbReference type="RefSeq" id="WP_083262931.1">
    <property type="nucleotide sequence ID" value="NZ_CABMJS010000018.1"/>
</dbReference>
<organism evidence="9 10">
    <name type="scientific">Merdimonas faecis</name>
    <dbReference type="NCBI Taxonomy" id="1653435"/>
    <lineage>
        <taxon>Bacteria</taxon>
        <taxon>Bacillati</taxon>
        <taxon>Bacillota</taxon>
        <taxon>Clostridia</taxon>
        <taxon>Lachnospirales</taxon>
        <taxon>Lachnospiraceae</taxon>
        <taxon>Merdimonas</taxon>
    </lineage>
</organism>
<keyword evidence="3 6" id="KW-0812">Transmembrane</keyword>
<evidence type="ECO:0000313" key="10">
    <source>
        <dbReference type="Proteomes" id="UP000813420"/>
    </source>
</evidence>
<evidence type="ECO:0000256" key="2">
    <source>
        <dbReference type="ARBA" id="ARBA00022475"/>
    </source>
</evidence>
<evidence type="ECO:0000256" key="3">
    <source>
        <dbReference type="ARBA" id="ARBA00022692"/>
    </source>
</evidence>
<reference evidence="9" key="2">
    <citation type="submission" date="2021-09" db="EMBL/GenBank/DDBJ databases">
        <authorList>
            <person name="Gilroy R."/>
        </authorList>
    </citation>
    <scope>NUCLEOTIDE SEQUENCE</scope>
    <source>
        <strain evidence="9">USAMLcec4-12693</strain>
    </source>
</reference>
<evidence type="ECO:0000256" key="5">
    <source>
        <dbReference type="ARBA" id="ARBA00023136"/>
    </source>
</evidence>
<keyword evidence="5 6" id="KW-0472">Membrane</keyword>
<gene>
    <name evidence="9" type="ORF">K8V39_04510</name>
</gene>
<feature type="domain" description="MacB-like periplasmic core" evidence="8">
    <location>
        <begin position="120"/>
        <end position="316"/>
    </location>
</feature>
<evidence type="ECO:0000259" key="7">
    <source>
        <dbReference type="Pfam" id="PF02687"/>
    </source>
</evidence>
<sequence>MSIWRRSLIYLKTHKLRCILLMFTLTVIASGMMLGLVIWKGSQDGMQELQKAYGNSFTVKAIIPQNAEDKNLWEQTGDIPGFEQYRYKGSIVDDELIDKVMEVEGVTDVCKEAKSYLAYFPEVDLIDALLARLAELERETGEYSSDDPRIQNQISEKQNILQGCNNSELLSYFRTNTLELVEGRAIREGDKYQILISDELAEKNQLKVGDQIRVEQLSLPLTYTKRITDLNDLTVVATEYLTIAGIFHANVAQYTNEYTVEEQVIGNYMFMDIDGLTEMERISKKDLGEAIDPEYTATFFIDDPARMDEIIEEIKEIPEITWSDYELKVDTSMYESALKPLENVSKITTFLIVFLIAVCIVLLILVLRIWIGARKKEVGILLSIGETKGRICGQMFLEGGILLLGALILAVGITMWSGNRLGNGLLEHMNRQEEQNSKQEVMDFPTDINALEAYNEQFEIKSEAEAVEEISCQPDIEELAAASALLYVVLGAAVWLETRKILGNGARELLG</sequence>
<feature type="transmembrane region" description="Helical" evidence="6">
    <location>
        <begin position="391"/>
        <end position="416"/>
    </location>
</feature>
<dbReference type="PANTHER" id="PTHR30572">
    <property type="entry name" value="MEMBRANE COMPONENT OF TRANSPORTER-RELATED"/>
    <property type="match status" value="1"/>
</dbReference>
<dbReference type="OrthoDB" id="9812886at2"/>
<dbReference type="InterPro" id="IPR025857">
    <property type="entry name" value="MacB_PCD"/>
</dbReference>
<proteinExistence type="predicted"/>
<name>A0A9D2VXQ8_9FIRM</name>
<feature type="domain" description="ABC3 transporter permease C-terminal" evidence="7">
    <location>
        <begin position="350"/>
        <end position="428"/>
    </location>
</feature>
<protein>
    <submittedName>
        <fullName evidence="9">FtsX-like permease family protein</fullName>
    </submittedName>
</protein>
<dbReference type="Proteomes" id="UP000813420">
    <property type="component" value="Unassembled WGS sequence"/>
</dbReference>
<feature type="transmembrane region" description="Helical" evidence="6">
    <location>
        <begin position="20"/>
        <end position="39"/>
    </location>
</feature>
<evidence type="ECO:0000259" key="8">
    <source>
        <dbReference type="Pfam" id="PF12704"/>
    </source>
</evidence>
<evidence type="ECO:0000256" key="6">
    <source>
        <dbReference type="SAM" id="Phobius"/>
    </source>
</evidence>
<dbReference type="GO" id="GO:0005886">
    <property type="term" value="C:plasma membrane"/>
    <property type="evidence" value="ECO:0007669"/>
    <property type="project" value="UniProtKB-SubCell"/>
</dbReference>
<dbReference type="GO" id="GO:0022857">
    <property type="term" value="F:transmembrane transporter activity"/>
    <property type="evidence" value="ECO:0007669"/>
    <property type="project" value="TreeGrafter"/>
</dbReference>
<dbReference type="PANTHER" id="PTHR30572:SF9">
    <property type="entry name" value="ABC TRANSPORTER PERMEASE PROTEIN"/>
    <property type="match status" value="1"/>
</dbReference>
<comment type="subcellular location">
    <subcellularLocation>
        <location evidence="1">Cell membrane</location>
        <topology evidence="1">Multi-pass membrane protein</topology>
    </subcellularLocation>
</comment>
<keyword evidence="2" id="KW-1003">Cell membrane</keyword>
<dbReference type="Pfam" id="PF12704">
    <property type="entry name" value="MacB_PCD"/>
    <property type="match status" value="1"/>
</dbReference>
<dbReference type="Pfam" id="PF02687">
    <property type="entry name" value="FtsX"/>
    <property type="match status" value="1"/>
</dbReference>
<accession>A0A9D2VXQ8</accession>
<reference evidence="9" key="1">
    <citation type="journal article" date="2021" name="PeerJ">
        <title>Extensive microbial diversity within the chicken gut microbiome revealed by metagenomics and culture.</title>
        <authorList>
            <person name="Gilroy R."/>
            <person name="Ravi A."/>
            <person name="Getino M."/>
            <person name="Pursley I."/>
            <person name="Horton D.L."/>
            <person name="Alikhan N.F."/>
            <person name="Baker D."/>
            <person name="Gharbi K."/>
            <person name="Hall N."/>
            <person name="Watson M."/>
            <person name="Adriaenssens E.M."/>
            <person name="Foster-Nyarko E."/>
            <person name="Jarju S."/>
            <person name="Secka A."/>
            <person name="Antonio M."/>
            <person name="Oren A."/>
            <person name="Chaudhuri R.R."/>
            <person name="La Ragione R."/>
            <person name="Hildebrand F."/>
            <person name="Pallen M.J."/>
        </authorList>
    </citation>
    <scope>NUCLEOTIDE SEQUENCE</scope>
    <source>
        <strain evidence="9">USAMLcec4-12693</strain>
    </source>
</reference>
<feature type="transmembrane region" description="Helical" evidence="6">
    <location>
        <begin position="350"/>
        <end position="371"/>
    </location>
</feature>
<dbReference type="EMBL" id="DYXE01000043">
    <property type="protein sequence ID" value="HJH49506.1"/>
    <property type="molecule type" value="Genomic_DNA"/>
</dbReference>
<evidence type="ECO:0000313" key="9">
    <source>
        <dbReference type="EMBL" id="HJH49506.1"/>
    </source>
</evidence>
<evidence type="ECO:0000256" key="1">
    <source>
        <dbReference type="ARBA" id="ARBA00004651"/>
    </source>
</evidence>
<dbReference type="InterPro" id="IPR050250">
    <property type="entry name" value="Macrolide_Exporter_MacB"/>
</dbReference>